<evidence type="ECO:0000256" key="1">
    <source>
        <dbReference type="SAM" id="Phobius"/>
    </source>
</evidence>
<gene>
    <name evidence="2" type="ORF">J0A65_07845</name>
</gene>
<name>A0ABS3CRN6_9ALTE</name>
<dbReference type="EMBL" id="JAFKCS010000005">
    <property type="protein sequence ID" value="MBN7819773.1"/>
    <property type="molecule type" value="Genomic_DNA"/>
</dbReference>
<dbReference type="RefSeq" id="WP_206593601.1">
    <property type="nucleotide sequence ID" value="NZ_JAFKCS010000005.1"/>
</dbReference>
<dbReference type="Proteomes" id="UP000663992">
    <property type="component" value="Unassembled WGS sequence"/>
</dbReference>
<feature type="transmembrane region" description="Helical" evidence="1">
    <location>
        <begin position="12"/>
        <end position="36"/>
    </location>
</feature>
<keyword evidence="1" id="KW-0472">Membrane</keyword>
<feature type="transmembrane region" description="Helical" evidence="1">
    <location>
        <begin position="327"/>
        <end position="348"/>
    </location>
</feature>
<dbReference type="InterPro" id="IPR043745">
    <property type="entry name" value="DUF5690"/>
</dbReference>
<reference evidence="2 3" key="1">
    <citation type="submission" date="2021-03" db="EMBL/GenBank/DDBJ databases">
        <title>novel species isolated from a fishpond in China.</title>
        <authorList>
            <person name="Lu H."/>
            <person name="Cai Z."/>
        </authorList>
    </citation>
    <scope>NUCLEOTIDE SEQUENCE [LARGE SCALE GENOMIC DNA]</scope>
    <source>
        <strain evidence="2 3">Y57</strain>
    </source>
</reference>
<feature type="transmembrane region" description="Helical" evidence="1">
    <location>
        <begin position="268"/>
        <end position="290"/>
    </location>
</feature>
<comment type="caution">
    <text evidence="2">The sequence shown here is derived from an EMBL/GenBank/DDBJ whole genome shotgun (WGS) entry which is preliminary data.</text>
</comment>
<evidence type="ECO:0000313" key="3">
    <source>
        <dbReference type="Proteomes" id="UP000663992"/>
    </source>
</evidence>
<feature type="transmembrane region" description="Helical" evidence="1">
    <location>
        <begin position="175"/>
        <end position="197"/>
    </location>
</feature>
<feature type="transmembrane region" description="Helical" evidence="1">
    <location>
        <begin position="142"/>
        <end position="163"/>
    </location>
</feature>
<organism evidence="2 3">
    <name type="scientific">Bowmanella yangjiangensis</name>
    <dbReference type="NCBI Taxonomy" id="2811230"/>
    <lineage>
        <taxon>Bacteria</taxon>
        <taxon>Pseudomonadati</taxon>
        <taxon>Pseudomonadota</taxon>
        <taxon>Gammaproteobacteria</taxon>
        <taxon>Alteromonadales</taxon>
        <taxon>Alteromonadaceae</taxon>
        <taxon>Bowmanella</taxon>
    </lineage>
</organism>
<proteinExistence type="predicted"/>
<feature type="transmembrane region" description="Helical" evidence="1">
    <location>
        <begin position="401"/>
        <end position="419"/>
    </location>
</feature>
<feature type="transmembrane region" description="Helical" evidence="1">
    <location>
        <begin position="228"/>
        <end position="248"/>
    </location>
</feature>
<keyword evidence="3" id="KW-1185">Reference proteome</keyword>
<keyword evidence="1" id="KW-0812">Transmembrane</keyword>
<feature type="transmembrane region" description="Helical" evidence="1">
    <location>
        <begin position="302"/>
        <end position="321"/>
    </location>
</feature>
<feature type="transmembrane region" description="Helical" evidence="1">
    <location>
        <begin position="360"/>
        <end position="381"/>
    </location>
</feature>
<feature type="transmembrane region" description="Helical" evidence="1">
    <location>
        <begin position="114"/>
        <end position="135"/>
    </location>
</feature>
<keyword evidence="1" id="KW-1133">Transmembrane helix</keyword>
<dbReference type="Pfam" id="PF18943">
    <property type="entry name" value="DUF5690"/>
    <property type="match status" value="1"/>
</dbReference>
<accession>A0ABS3CRN6</accession>
<evidence type="ECO:0008006" key="4">
    <source>
        <dbReference type="Google" id="ProtNLM"/>
    </source>
</evidence>
<feature type="transmembrane region" description="Helical" evidence="1">
    <location>
        <begin position="88"/>
        <end position="108"/>
    </location>
</feature>
<feature type="transmembrane region" description="Helical" evidence="1">
    <location>
        <begin position="56"/>
        <end position="76"/>
    </location>
</feature>
<protein>
    <recommendedName>
        <fullName evidence="4">MFS transporter</fullName>
    </recommendedName>
</protein>
<sequence>MPSKIQNVLQRCSTLWFVVYAASAAFMTYFCMYAFRKTFAVGSFTELDGWQYAVDFKTALILSQVLGYALSKFIGIKVVSEMTPGKRAFAILALVMASELALVLFAVLPGQWKLLSLFLNGLPLGMIWGLVFSFLEGRRVSEVLGAGLSISFIVSSGVVKTVGQWLMLQFNISEYWMPALTGMLFTLPLFISVFLLAQIPPPNQLDIQARNLRPPMTSADRWRFFHKYMPGLVLLILAYVLLTGIRDFSDNFAAEIWASLGFGDTPGIFSKAALLTSFIILGLISLVMLVKDNLTALMTNHGLIVLGIITIGLSTLLYQARWLAGDVWMTMLTTGIYLAYVPFNCLLFDRLLSAVNDKANAGFLIYLADAMGYAGTVGILLFKHFLNPELSWLHFLQQSAYLISIVGTLLMFGSAYFFYRRLGPRTLQVPATQNAG</sequence>
<evidence type="ECO:0000313" key="2">
    <source>
        <dbReference type="EMBL" id="MBN7819773.1"/>
    </source>
</evidence>